<evidence type="ECO:0000313" key="2">
    <source>
        <dbReference type="Proteomes" id="UP001165960"/>
    </source>
</evidence>
<dbReference type="EC" id="1.4.1.2" evidence="1"/>
<dbReference type="Proteomes" id="UP001165960">
    <property type="component" value="Unassembled WGS sequence"/>
</dbReference>
<sequence>MQVRDGVVPPFYAEYIKQVHAIIERNAALEFECLWRESARSHVPRSVLSDDLSVAIVKLNEDLQRTSLWDDTHLRAVVLGEAFPKLLVDTVTLPVLLERVPENYVRAMFGAYLASRFVYKYGTQPSQFAFFEFMAPYFQKVAQK</sequence>
<reference evidence="1" key="1">
    <citation type="submission" date="2022-04" db="EMBL/GenBank/DDBJ databases">
        <title>Genome of the entomopathogenic fungus Entomophthora muscae.</title>
        <authorList>
            <person name="Elya C."/>
            <person name="Lovett B.R."/>
            <person name="Lee E."/>
            <person name="Macias A.M."/>
            <person name="Hajek A.E."/>
            <person name="De Bivort B.L."/>
            <person name="Kasson M.T."/>
            <person name="De Fine Licht H.H."/>
            <person name="Stajich J.E."/>
        </authorList>
    </citation>
    <scope>NUCLEOTIDE SEQUENCE</scope>
    <source>
        <strain evidence="1">Berkeley</strain>
    </source>
</reference>
<comment type="caution">
    <text evidence="1">The sequence shown here is derived from an EMBL/GenBank/DDBJ whole genome shotgun (WGS) entry which is preliminary data.</text>
</comment>
<keyword evidence="2" id="KW-1185">Reference proteome</keyword>
<gene>
    <name evidence="1" type="primary">GDH2_5</name>
    <name evidence="1" type="ORF">DSO57_1038365</name>
</gene>
<dbReference type="EMBL" id="QTSX02002607">
    <property type="protein sequence ID" value="KAJ9075197.1"/>
    <property type="molecule type" value="Genomic_DNA"/>
</dbReference>
<proteinExistence type="predicted"/>
<accession>A0ACC2TLR5</accession>
<organism evidence="1 2">
    <name type="scientific">Entomophthora muscae</name>
    <dbReference type="NCBI Taxonomy" id="34485"/>
    <lineage>
        <taxon>Eukaryota</taxon>
        <taxon>Fungi</taxon>
        <taxon>Fungi incertae sedis</taxon>
        <taxon>Zoopagomycota</taxon>
        <taxon>Entomophthoromycotina</taxon>
        <taxon>Entomophthoromycetes</taxon>
        <taxon>Entomophthorales</taxon>
        <taxon>Entomophthoraceae</taxon>
        <taxon>Entomophthora</taxon>
    </lineage>
</organism>
<name>A0ACC2TLR5_9FUNG</name>
<protein>
    <submittedName>
        <fullName evidence="1">NAD-dependent glutamate dehydrogenase</fullName>
        <ecNumber evidence="1">1.4.1.2</ecNumber>
    </submittedName>
</protein>
<keyword evidence="1" id="KW-0560">Oxidoreductase</keyword>
<evidence type="ECO:0000313" key="1">
    <source>
        <dbReference type="EMBL" id="KAJ9075197.1"/>
    </source>
</evidence>